<keyword evidence="1" id="KW-0813">Transport</keyword>
<accession>A0ABR6XN36</accession>
<dbReference type="PROSITE" id="PS50893">
    <property type="entry name" value="ABC_TRANSPORTER_2"/>
    <property type="match status" value="1"/>
</dbReference>
<dbReference type="Proteomes" id="UP000643610">
    <property type="component" value="Unassembled WGS sequence"/>
</dbReference>
<dbReference type="GO" id="GO:0005524">
    <property type="term" value="F:ATP binding"/>
    <property type="evidence" value="ECO:0007669"/>
    <property type="project" value="UniProtKB-KW"/>
</dbReference>
<dbReference type="InterPro" id="IPR003593">
    <property type="entry name" value="AAA+_ATPase"/>
</dbReference>
<dbReference type="InterPro" id="IPR017871">
    <property type="entry name" value="ABC_transporter-like_CS"/>
</dbReference>
<sequence>MQLDANNANTVAVQTEQLHAVLDGAHILREVCLQIPRGAWTSIVGPNGAGKSSLLKALAGLLDCDGQVQLLGRCVTDISRREKACYLSWLGQSQSAAEDMRVWDVVMLGRLPHQAWLAAPSVADYAAVEQALRDTQAWQWRERSLGQLSGGERQRVLLARALAVHAEILLMDEPLANLDPPHQADWMALVRQLVAQGKTVISVLHEISFALQADHLLIMQQGQLIHQGACNDSASHQALREVFEQRISIHSVAGQWVALPN</sequence>
<dbReference type="InterPro" id="IPR027417">
    <property type="entry name" value="P-loop_NTPase"/>
</dbReference>
<keyword evidence="3" id="KW-0547">Nucleotide-binding</keyword>
<evidence type="ECO:0000256" key="2">
    <source>
        <dbReference type="ARBA" id="ARBA00022475"/>
    </source>
</evidence>
<dbReference type="PANTHER" id="PTHR42794:SF1">
    <property type="entry name" value="HEMIN IMPORT ATP-BINDING PROTEIN HMUV"/>
    <property type="match status" value="1"/>
</dbReference>
<comment type="caution">
    <text evidence="8">The sequence shown here is derived from an EMBL/GenBank/DDBJ whole genome shotgun (WGS) entry which is preliminary data.</text>
</comment>
<dbReference type="InterPro" id="IPR003439">
    <property type="entry name" value="ABC_transporter-like_ATP-bd"/>
</dbReference>
<evidence type="ECO:0000313" key="9">
    <source>
        <dbReference type="Proteomes" id="UP000643610"/>
    </source>
</evidence>
<evidence type="ECO:0000256" key="1">
    <source>
        <dbReference type="ARBA" id="ARBA00022448"/>
    </source>
</evidence>
<organism evidence="8 9">
    <name type="scientific">Undibacterium amnicola</name>
    <dbReference type="NCBI Taxonomy" id="1834038"/>
    <lineage>
        <taxon>Bacteria</taxon>
        <taxon>Pseudomonadati</taxon>
        <taxon>Pseudomonadota</taxon>
        <taxon>Betaproteobacteria</taxon>
        <taxon>Burkholderiales</taxon>
        <taxon>Oxalobacteraceae</taxon>
        <taxon>Undibacterium</taxon>
    </lineage>
</organism>
<keyword evidence="4 8" id="KW-0067">ATP-binding</keyword>
<keyword evidence="2" id="KW-0472">Membrane</keyword>
<evidence type="ECO:0000313" key="8">
    <source>
        <dbReference type="EMBL" id="MBC3830855.1"/>
    </source>
</evidence>
<keyword evidence="5" id="KW-1278">Translocase</keyword>
<dbReference type="SUPFAM" id="SSF52540">
    <property type="entry name" value="P-loop containing nucleoside triphosphate hydrolases"/>
    <property type="match status" value="1"/>
</dbReference>
<evidence type="ECO:0000259" key="7">
    <source>
        <dbReference type="PROSITE" id="PS50893"/>
    </source>
</evidence>
<dbReference type="SMART" id="SM00382">
    <property type="entry name" value="AAA"/>
    <property type="match status" value="1"/>
</dbReference>
<evidence type="ECO:0000256" key="4">
    <source>
        <dbReference type="ARBA" id="ARBA00022840"/>
    </source>
</evidence>
<dbReference type="PANTHER" id="PTHR42794">
    <property type="entry name" value="HEMIN IMPORT ATP-BINDING PROTEIN HMUV"/>
    <property type="match status" value="1"/>
</dbReference>
<feature type="domain" description="ABC transporter" evidence="7">
    <location>
        <begin position="13"/>
        <end position="246"/>
    </location>
</feature>
<name>A0ABR6XN36_9BURK</name>
<comment type="function">
    <text evidence="6">Part of the ABC transporter complex HmuTUV involved in hemin import. Responsible for energy coupling to the transport system.</text>
</comment>
<dbReference type="PROSITE" id="PS00211">
    <property type="entry name" value="ABC_TRANSPORTER_1"/>
    <property type="match status" value="1"/>
</dbReference>
<evidence type="ECO:0000256" key="3">
    <source>
        <dbReference type="ARBA" id="ARBA00022741"/>
    </source>
</evidence>
<proteinExistence type="predicted"/>
<dbReference type="EMBL" id="JACOFU010000002">
    <property type="protein sequence ID" value="MBC3830855.1"/>
    <property type="molecule type" value="Genomic_DNA"/>
</dbReference>
<evidence type="ECO:0000256" key="5">
    <source>
        <dbReference type="ARBA" id="ARBA00022967"/>
    </source>
</evidence>
<protein>
    <submittedName>
        <fullName evidence="8">ABC transporter ATP-binding protein</fullName>
    </submittedName>
</protein>
<keyword evidence="9" id="KW-1185">Reference proteome</keyword>
<gene>
    <name evidence="8" type="ORF">H8K33_04990</name>
</gene>
<keyword evidence="2" id="KW-1003">Cell membrane</keyword>
<dbReference type="Gene3D" id="3.40.50.300">
    <property type="entry name" value="P-loop containing nucleotide triphosphate hydrolases"/>
    <property type="match status" value="1"/>
</dbReference>
<reference evidence="8 9" key="1">
    <citation type="submission" date="2020-08" db="EMBL/GenBank/DDBJ databases">
        <title>Novel species isolated from subtropical streams in China.</title>
        <authorList>
            <person name="Lu H."/>
        </authorList>
    </citation>
    <scope>NUCLEOTIDE SEQUENCE [LARGE SCALE GENOMIC DNA]</scope>
    <source>
        <strain evidence="8 9">KCTC 52442</strain>
    </source>
</reference>
<dbReference type="Pfam" id="PF00005">
    <property type="entry name" value="ABC_tran"/>
    <property type="match status" value="1"/>
</dbReference>
<evidence type="ECO:0000256" key="6">
    <source>
        <dbReference type="ARBA" id="ARBA00037066"/>
    </source>
</evidence>